<accession>A0AAE4FIK2</accession>
<name>A0AAE4FIK2_CLOSG</name>
<dbReference type="Pfam" id="PF13027">
    <property type="entry name" value="DUF3888"/>
    <property type="match status" value="1"/>
</dbReference>
<comment type="caution">
    <text evidence="1">The sequence shown here is derived from an EMBL/GenBank/DDBJ whole genome shotgun (WGS) entry which is preliminary data.</text>
</comment>
<organism evidence="1 2">
    <name type="scientific">Clostridium sporogenes</name>
    <dbReference type="NCBI Taxonomy" id="1509"/>
    <lineage>
        <taxon>Bacteria</taxon>
        <taxon>Bacillati</taxon>
        <taxon>Bacillota</taxon>
        <taxon>Clostridia</taxon>
        <taxon>Eubacteriales</taxon>
        <taxon>Clostridiaceae</taxon>
        <taxon>Clostridium</taxon>
    </lineage>
</organism>
<dbReference type="RefSeq" id="WP_310942630.1">
    <property type="nucleotide sequence ID" value="NZ_JARUIS010000001.1"/>
</dbReference>
<dbReference type="Proteomes" id="UP001182303">
    <property type="component" value="Unassembled WGS sequence"/>
</dbReference>
<evidence type="ECO:0000313" key="1">
    <source>
        <dbReference type="EMBL" id="MDS1002082.1"/>
    </source>
</evidence>
<proteinExistence type="predicted"/>
<dbReference type="EMBL" id="JARUIS010000001">
    <property type="protein sequence ID" value="MDS1002082.1"/>
    <property type="molecule type" value="Genomic_DNA"/>
</dbReference>
<evidence type="ECO:0000313" key="2">
    <source>
        <dbReference type="Proteomes" id="UP001182303"/>
    </source>
</evidence>
<sequence length="135" mass="15694">MKKKLVIIITIIFLTIVLSNKSYYKVYANSFRINVPTITENESQRKLENGLLLRILSPYIDKAIENYYGESRQFDLWDVKITNIKRIETGSFNFEITVSVTTFKGPHNPPYGLETVTIKFDDFGTHIINFNHKSL</sequence>
<dbReference type="InterPro" id="IPR024984">
    <property type="entry name" value="DUF3888"/>
</dbReference>
<reference evidence="1" key="1">
    <citation type="submission" date="2023-04" db="EMBL/GenBank/DDBJ databases">
        <title>Assessment of the microbiological origin of a defect in Grana Padano cheese.</title>
        <authorList>
            <person name="Zago M."/>
            <person name="Rossetti L."/>
            <person name="Bonvini B."/>
            <person name="Carminati D."/>
            <person name="Giraffa G."/>
        </authorList>
    </citation>
    <scope>NUCLEOTIDE SEQUENCE</scope>
    <source>
        <strain evidence="1">4990</strain>
    </source>
</reference>
<protein>
    <submittedName>
        <fullName evidence="1">DUF3888 domain-containing protein</fullName>
    </submittedName>
</protein>
<gene>
    <name evidence="1" type="ORF">P9J83_01010</name>
</gene>
<dbReference type="AlphaFoldDB" id="A0AAE4FIK2"/>